<keyword evidence="2" id="KW-1185">Reference proteome</keyword>
<organism evidence="1 2">
    <name type="scientific">Petrotoga mexicana DSM 14811</name>
    <dbReference type="NCBI Taxonomy" id="1122954"/>
    <lineage>
        <taxon>Bacteria</taxon>
        <taxon>Thermotogati</taxon>
        <taxon>Thermotogota</taxon>
        <taxon>Thermotogae</taxon>
        <taxon>Petrotogales</taxon>
        <taxon>Petrotogaceae</taxon>
        <taxon>Petrotoga</taxon>
    </lineage>
</organism>
<sequence>MGSSEANPYHSFSLWVGSEANPYHSFSLWVGSEANPYHLFSLWVGSGAKGRYIQYFRNKILNLKGSQGEALPSTLLGTAGPFLKSLHRRCPIYNVLEFLRPKNKKD</sequence>
<dbReference type="EMBL" id="AZRN01000012">
    <property type="protein sequence ID" value="PNS00257.1"/>
    <property type="molecule type" value="Genomic_DNA"/>
</dbReference>
<dbReference type="AlphaFoldDB" id="A0A2K1PC42"/>
<protein>
    <submittedName>
        <fullName evidence="1">Uncharacterized protein</fullName>
    </submittedName>
</protein>
<dbReference type="Proteomes" id="UP000236604">
    <property type="component" value="Unassembled WGS sequence"/>
</dbReference>
<evidence type="ECO:0000313" key="1">
    <source>
        <dbReference type="EMBL" id="PNS00257.1"/>
    </source>
</evidence>
<proteinExistence type="predicted"/>
<gene>
    <name evidence="1" type="ORF">X927_04130</name>
</gene>
<reference evidence="1 2" key="1">
    <citation type="submission" date="2013-12" db="EMBL/GenBank/DDBJ databases">
        <title>Comparative genomics of Petrotoga isolates.</title>
        <authorList>
            <person name="Nesbo C.L."/>
            <person name="Charchuk R."/>
            <person name="Chow K."/>
        </authorList>
    </citation>
    <scope>NUCLEOTIDE SEQUENCE [LARGE SCALE GENOMIC DNA]</scope>
    <source>
        <strain evidence="1 2">DSM 14811</strain>
    </source>
</reference>
<name>A0A2K1PC42_9BACT</name>
<evidence type="ECO:0000313" key="2">
    <source>
        <dbReference type="Proteomes" id="UP000236604"/>
    </source>
</evidence>
<accession>A0A2K1PC42</accession>
<comment type="caution">
    <text evidence="1">The sequence shown here is derived from an EMBL/GenBank/DDBJ whole genome shotgun (WGS) entry which is preliminary data.</text>
</comment>